<evidence type="ECO:0000313" key="1">
    <source>
        <dbReference type="EMBL" id="CAG8511414.1"/>
    </source>
</evidence>
<name>A0A9N8ZWZ9_9GLOM</name>
<sequence length="149" mass="16808">MKFKIYKVRTNRDTAAHLVYFDQHIRIHDLPLGEIFDVVNIAQNYNPQSGFLWVCYLNATNGGYGIVTAQFNGSNLSSLSLPHCQYSSGALIDTITINVYNKNNFDILDMGGSIFWDVEDLFDTYRKCNEPDNTISGRGFNNNGTLHGD</sequence>
<protein>
    <submittedName>
        <fullName evidence="1">613_t:CDS:1</fullName>
    </submittedName>
</protein>
<dbReference type="EMBL" id="CAJVPK010000445">
    <property type="protein sequence ID" value="CAG8511414.1"/>
    <property type="molecule type" value="Genomic_DNA"/>
</dbReference>
<gene>
    <name evidence="1" type="ORF">DEBURN_LOCUS5196</name>
</gene>
<dbReference type="AlphaFoldDB" id="A0A9N8ZWZ9"/>
<dbReference type="Proteomes" id="UP000789706">
    <property type="component" value="Unassembled WGS sequence"/>
</dbReference>
<reference evidence="1" key="1">
    <citation type="submission" date="2021-06" db="EMBL/GenBank/DDBJ databases">
        <authorList>
            <person name="Kallberg Y."/>
            <person name="Tangrot J."/>
            <person name="Rosling A."/>
        </authorList>
    </citation>
    <scope>NUCLEOTIDE SEQUENCE</scope>
    <source>
        <strain evidence="1">AZ414A</strain>
    </source>
</reference>
<evidence type="ECO:0000313" key="2">
    <source>
        <dbReference type="Proteomes" id="UP000789706"/>
    </source>
</evidence>
<organism evidence="1 2">
    <name type="scientific">Diversispora eburnea</name>
    <dbReference type="NCBI Taxonomy" id="1213867"/>
    <lineage>
        <taxon>Eukaryota</taxon>
        <taxon>Fungi</taxon>
        <taxon>Fungi incertae sedis</taxon>
        <taxon>Mucoromycota</taxon>
        <taxon>Glomeromycotina</taxon>
        <taxon>Glomeromycetes</taxon>
        <taxon>Diversisporales</taxon>
        <taxon>Diversisporaceae</taxon>
        <taxon>Diversispora</taxon>
    </lineage>
</organism>
<comment type="caution">
    <text evidence="1">The sequence shown here is derived from an EMBL/GenBank/DDBJ whole genome shotgun (WGS) entry which is preliminary data.</text>
</comment>
<keyword evidence="2" id="KW-1185">Reference proteome</keyword>
<proteinExistence type="predicted"/>
<accession>A0A9N8ZWZ9</accession>